<accession>A0ABQ3E2V1</accession>
<dbReference type="Pfam" id="PF00589">
    <property type="entry name" value="Phage_integrase"/>
    <property type="match status" value="1"/>
</dbReference>
<keyword evidence="4" id="KW-1185">Reference proteome</keyword>
<feature type="domain" description="Tyr recombinase" evidence="2">
    <location>
        <begin position="55"/>
        <end position="97"/>
    </location>
</feature>
<name>A0ABQ3E2V1_9GAMM</name>
<evidence type="ECO:0000256" key="1">
    <source>
        <dbReference type="ARBA" id="ARBA00023172"/>
    </source>
</evidence>
<comment type="caution">
    <text evidence="3">The sequence shown here is derived from an EMBL/GenBank/DDBJ whole genome shotgun (WGS) entry which is preliminary data.</text>
</comment>
<dbReference type="Gene3D" id="1.10.443.10">
    <property type="entry name" value="Intergrase catalytic core"/>
    <property type="match status" value="1"/>
</dbReference>
<dbReference type="InterPro" id="IPR011010">
    <property type="entry name" value="DNA_brk_join_enz"/>
</dbReference>
<sequence length="118" mass="13127">MRYSISNITRPRFGEELQTKVTTGVPDAKYSAKACSPTIWRSAKYGVNQCQTWRVSTDLRHCYASLLASKGEALTSIRDLLGHSSLTVTSRYAHADPARWESVVAKLPRISNQTATTH</sequence>
<evidence type="ECO:0000313" key="3">
    <source>
        <dbReference type="EMBL" id="GHB24542.1"/>
    </source>
</evidence>
<evidence type="ECO:0000259" key="2">
    <source>
        <dbReference type="Pfam" id="PF00589"/>
    </source>
</evidence>
<dbReference type="Proteomes" id="UP000646745">
    <property type="component" value="Unassembled WGS sequence"/>
</dbReference>
<keyword evidence="1" id="KW-0233">DNA recombination</keyword>
<dbReference type="InterPro" id="IPR002104">
    <property type="entry name" value="Integrase_catalytic"/>
</dbReference>
<gene>
    <name evidence="3" type="ORF">GCM10009038_24530</name>
</gene>
<evidence type="ECO:0000313" key="4">
    <source>
        <dbReference type="Proteomes" id="UP000646745"/>
    </source>
</evidence>
<dbReference type="InterPro" id="IPR013762">
    <property type="entry name" value="Integrase-like_cat_sf"/>
</dbReference>
<organism evidence="3 4">
    <name type="scientific">Salinicola rhizosphaerae</name>
    <dbReference type="NCBI Taxonomy" id="1443141"/>
    <lineage>
        <taxon>Bacteria</taxon>
        <taxon>Pseudomonadati</taxon>
        <taxon>Pseudomonadota</taxon>
        <taxon>Gammaproteobacteria</taxon>
        <taxon>Oceanospirillales</taxon>
        <taxon>Halomonadaceae</taxon>
        <taxon>Salinicola</taxon>
    </lineage>
</organism>
<dbReference type="EMBL" id="BMZI01000005">
    <property type="protein sequence ID" value="GHB24542.1"/>
    <property type="molecule type" value="Genomic_DNA"/>
</dbReference>
<protein>
    <recommendedName>
        <fullName evidence="2">Tyr recombinase domain-containing protein</fullName>
    </recommendedName>
</protein>
<proteinExistence type="predicted"/>
<reference evidence="4" key="1">
    <citation type="journal article" date="2019" name="Int. J. Syst. Evol. Microbiol.">
        <title>The Global Catalogue of Microorganisms (GCM) 10K type strain sequencing project: providing services to taxonomists for standard genome sequencing and annotation.</title>
        <authorList>
            <consortium name="The Broad Institute Genomics Platform"/>
            <consortium name="The Broad Institute Genome Sequencing Center for Infectious Disease"/>
            <person name="Wu L."/>
            <person name="Ma J."/>
        </authorList>
    </citation>
    <scope>NUCLEOTIDE SEQUENCE [LARGE SCALE GENOMIC DNA]</scope>
    <source>
        <strain evidence="4">KCTC 32998</strain>
    </source>
</reference>
<dbReference type="SUPFAM" id="SSF56349">
    <property type="entry name" value="DNA breaking-rejoining enzymes"/>
    <property type="match status" value="1"/>
</dbReference>